<dbReference type="Pfam" id="PF08447">
    <property type="entry name" value="PAS_3"/>
    <property type="match status" value="2"/>
</dbReference>
<evidence type="ECO:0000259" key="5">
    <source>
        <dbReference type="PROSITE" id="PS50113"/>
    </source>
</evidence>
<dbReference type="PANTHER" id="PTHR24422:SF10">
    <property type="entry name" value="CHEMOTAXIS PROTEIN METHYLTRANSFERASE 2"/>
    <property type="match status" value="1"/>
</dbReference>
<dbReference type="InterPro" id="IPR013655">
    <property type="entry name" value="PAS_fold_3"/>
</dbReference>
<dbReference type="PROSITE" id="PS50113">
    <property type="entry name" value="PAC"/>
    <property type="match status" value="2"/>
</dbReference>
<protein>
    <recommendedName>
        <fullName evidence="8">Chemotaxis protein</fullName>
    </recommendedName>
</protein>
<dbReference type="GO" id="GO:0007165">
    <property type="term" value="P:signal transduction"/>
    <property type="evidence" value="ECO:0007669"/>
    <property type="project" value="UniProtKB-KW"/>
</dbReference>
<dbReference type="Gene3D" id="3.30.450.20">
    <property type="entry name" value="PAS domain"/>
    <property type="match status" value="2"/>
</dbReference>
<dbReference type="Pfam" id="PF00015">
    <property type="entry name" value="MCPsignal"/>
    <property type="match status" value="1"/>
</dbReference>
<evidence type="ECO:0000313" key="7">
    <source>
        <dbReference type="Proteomes" id="UP000035909"/>
    </source>
</evidence>
<reference evidence="6 7" key="1">
    <citation type="submission" date="2015-05" db="EMBL/GenBank/DDBJ databases">
        <title>Photobacterium galathea sp. nov.</title>
        <authorList>
            <person name="Machado H."/>
            <person name="Gram L."/>
        </authorList>
    </citation>
    <scope>NUCLEOTIDE SEQUENCE [LARGE SCALE GENOMIC DNA]</scope>
    <source>
        <strain evidence="6 7">DSM 22954</strain>
    </source>
</reference>
<dbReference type="NCBIfam" id="TIGR00229">
    <property type="entry name" value="sensory_box"/>
    <property type="match status" value="2"/>
</dbReference>
<evidence type="ECO:0000256" key="2">
    <source>
        <dbReference type="PROSITE-ProRule" id="PRU00284"/>
    </source>
</evidence>
<dbReference type="InterPro" id="IPR000700">
    <property type="entry name" value="PAS-assoc_C"/>
</dbReference>
<dbReference type="Gene3D" id="1.10.287.950">
    <property type="entry name" value="Methyl-accepting chemotaxis protein"/>
    <property type="match status" value="1"/>
</dbReference>
<dbReference type="GO" id="GO:0006935">
    <property type="term" value="P:chemotaxis"/>
    <property type="evidence" value="ECO:0007669"/>
    <property type="project" value="InterPro"/>
</dbReference>
<dbReference type="GO" id="GO:0004888">
    <property type="term" value="F:transmembrane signaling receptor activity"/>
    <property type="evidence" value="ECO:0007669"/>
    <property type="project" value="InterPro"/>
</dbReference>
<dbReference type="InterPro" id="IPR001610">
    <property type="entry name" value="PAC"/>
</dbReference>
<dbReference type="SUPFAM" id="SSF55785">
    <property type="entry name" value="PYP-like sensor domain (PAS domain)"/>
    <property type="match status" value="1"/>
</dbReference>
<dbReference type="PANTHER" id="PTHR24422">
    <property type="entry name" value="CHEMOTAXIS PROTEIN METHYLTRANSFERASE"/>
    <property type="match status" value="1"/>
</dbReference>
<dbReference type="InterPro" id="IPR004089">
    <property type="entry name" value="MCPsignal_dom"/>
</dbReference>
<dbReference type="GO" id="GO:0016020">
    <property type="term" value="C:membrane"/>
    <property type="evidence" value="ECO:0007669"/>
    <property type="project" value="InterPro"/>
</dbReference>
<dbReference type="InterPro" id="IPR035965">
    <property type="entry name" value="PAS-like_dom_sf"/>
</dbReference>
<dbReference type="SUPFAM" id="SSF58104">
    <property type="entry name" value="Methyl-accepting chemotaxis protein (MCP) signaling domain"/>
    <property type="match status" value="1"/>
</dbReference>
<dbReference type="PROSITE" id="PS50112">
    <property type="entry name" value="PAS"/>
    <property type="match status" value="1"/>
</dbReference>
<dbReference type="InterPro" id="IPR000014">
    <property type="entry name" value="PAS"/>
</dbReference>
<accession>A0A0J1HFG1</accession>
<name>A0A0J1HFG1_9GAMM</name>
<gene>
    <name evidence="6" type="ORF">ABT57_07330</name>
</gene>
<feature type="domain" description="Methyl-accepting transducer" evidence="3">
    <location>
        <begin position="258"/>
        <end position="438"/>
    </location>
</feature>
<dbReference type="PATRIC" id="fig|320778.3.peg.1587"/>
<keyword evidence="1 2" id="KW-0807">Transducer</keyword>
<dbReference type="SMART" id="SM00283">
    <property type="entry name" value="MA"/>
    <property type="match status" value="1"/>
</dbReference>
<dbReference type="InterPro" id="IPR050903">
    <property type="entry name" value="Bact_Chemotaxis_MeTrfase"/>
</dbReference>
<evidence type="ECO:0008006" key="8">
    <source>
        <dbReference type="Google" id="ProtNLM"/>
    </source>
</evidence>
<evidence type="ECO:0000313" key="6">
    <source>
        <dbReference type="EMBL" id="KLV10355.1"/>
    </source>
</evidence>
<sequence>MFGLLKRNTVSQETLLSVTHLYHESHQLLTAITDSFASIEFTPSGQILLANPLFQSVMEYSIDEIEGKHHRMFCTEHTRNSQEYREFWHQLASGVPINGLFQRVTKSGREVWLEASYCPVHDQEGRVCKIIKVATDVTERVMAHHHLESQVKAVSRSMAIIEFDLSGNILFANENFLGAVGYRLEEIQGHHHRMFVSPEYAQSREYQQFWAKLNQGQFLGGKFERVNKAGDRLWLEATYNPIFDTNGQLYRVIKFATDITQSVLLEQENNQLAYELSVKTCQLSAEGCESGHQAIAKMSEMVAGLNATSDVISQLEAQSQIITSMVDTISAIANQTNLLALNAAIEAARAGDQGRGFAVVADEVRQLAARTNESTVRIEDVVKQNSQVTSQAVDSMSTIIASARSSMERVKAANEAIQDIEKSINDVVAAIQRLSATG</sequence>
<feature type="domain" description="PAS" evidence="4">
    <location>
        <begin position="160"/>
        <end position="199"/>
    </location>
</feature>
<proteinExistence type="predicted"/>
<dbReference type="EMBL" id="LDOU01000006">
    <property type="protein sequence ID" value="KLV10355.1"/>
    <property type="molecule type" value="Genomic_DNA"/>
</dbReference>
<keyword evidence="7" id="KW-1185">Reference proteome</keyword>
<evidence type="ECO:0000259" key="3">
    <source>
        <dbReference type="PROSITE" id="PS50111"/>
    </source>
</evidence>
<dbReference type="Proteomes" id="UP000035909">
    <property type="component" value="Unassembled WGS sequence"/>
</dbReference>
<comment type="caution">
    <text evidence="6">The sequence shown here is derived from an EMBL/GenBank/DDBJ whole genome shotgun (WGS) entry which is preliminary data.</text>
</comment>
<dbReference type="OrthoDB" id="9765776at2"/>
<feature type="domain" description="PAC" evidence="5">
    <location>
        <begin position="219"/>
        <end position="271"/>
    </location>
</feature>
<dbReference type="PROSITE" id="PS50111">
    <property type="entry name" value="CHEMOTAXIS_TRANSDUC_2"/>
    <property type="match status" value="1"/>
</dbReference>
<dbReference type="RefSeq" id="WP_047884520.1">
    <property type="nucleotide sequence ID" value="NZ_LDOU01000006.1"/>
</dbReference>
<dbReference type="CDD" id="cd00130">
    <property type="entry name" value="PAS"/>
    <property type="match status" value="2"/>
</dbReference>
<evidence type="ECO:0000259" key="4">
    <source>
        <dbReference type="PROSITE" id="PS50112"/>
    </source>
</evidence>
<dbReference type="PRINTS" id="PR00260">
    <property type="entry name" value="CHEMTRNSDUCR"/>
</dbReference>
<dbReference type="STRING" id="320778.ABT57_07330"/>
<evidence type="ECO:0000256" key="1">
    <source>
        <dbReference type="ARBA" id="ARBA00023224"/>
    </source>
</evidence>
<dbReference type="InterPro" id="IPR004090">
    <property type="entry name" value="Chemotax_Me-accpt_rcpt"/>
</dbReference>
<organism evidence="6 7">
    <name type="scientific">Photobacterium ganghwense</name>
    <dbReference type="NCBI Taxonomy" id="320778"/>
    <lineage>
        <taxon>Bacteria</taxon>
        <taxon>Pseudomonadati</taxon>
        <taxon>Pseudomonadota</taxon>
        <taxon>Gammaproteobacteria</taxon>
        <taxon>Vibrionales</taxon>
        <taxon>Vibrionaceae</taxon>
        <taxon>Photobacterium</taxon>
    </lineage>
</organism>
<dbReference type="AlphaFoldDB" id="A0A0J1HFG1"/>
<feature type="domain" description="PAC" evidence="5">
    <location>
        <begin position="97"/>
        <end position="149"/>
    </location>
</feature>
<dbReference type="SMART" id="SM00086">
    <property type="entry name" value="PAC"/>
    <property type="match status" value="2"/>
</dbReference>
<dbReference type="SMART" id="SM00091">
    <property type="entry name" value="PAS"/>
    <property type="match status" value="2"/>
</dbReference>